<evidence type="ECO:0000313" key="2">
    <source>
        <dbReference type="EMBL" id="RCJ28440.1"/>
    </source>
</evidence>
<feature type="domain" description="SCP" evidence="1">
    <location>
        <begin position="79"/>
        <end position="194"/>
    </location>
</feature>
<dbReference type="Pfam" id="PF00188">
    <property type="entry name" value="CAP"/>
    <property type="match status" value="1"/>
</dbReference>
<dbReference type="AlphaFoldDB" id="A0A367QXN6"/>
<dbReference type="CDD" id="cd05379">
    <property type="entry name" value="CAP_bacterial"/>
    <property type="match status" value="1"/>
</dbReference>
<dbReference type="PANTHER" id="PTHR31157">
    <property type="entry name" value="SCP DOMAIN-CONTAINING PROTEIN"/>
    <property type="match status" value="1"/>
</dbReference>
<dbReference type="Gene3D" id="3.40.33.10">
    <property type="entry name" value="CAP"/>
    <property type="match status" value="1"/>
</dbReference>
<dbReference type="SUPFAM" id="SSF55797">
    <property type="entry name" value="PR-1-like"/>
    <property type="match status" value="1"/>
</dbReference>
<gene>
    <name evidence="2" type="ORF">A6770_23530</name>
</gene>
<organism evidence="2 3">
    <name type="scientific">Nostoc minutum NIES-26</name>
    <dbReference type="NCBI Taxonomy" id="1844469"/>
    <lineage>
        <taxon>Bacteria</taxon>
        <taxon>Bacillati</taxon>
        <taxon>Cyanobacteriota</taxon>
        <taxon>Cyanophyceae</taxon>
        <taxon>Nostocales</taxon>
        <taxon>Nostocaceae</taxon>
        <taxon>Nostoc</taxon>
    </lineage>
</organism>
<dbReference type="InterPro" id="IPR035940">
    <property type="entry name" value="CAP_sf"/>
</dbReference>
<name>A0A367QXN6_9NOSO</name>
<protein>
    <recommendedName>
        <fullName evidence="1">SCP domain-containing protein</fullName>
    </recommendedName>
</protein>
<keyword evidence="3" id="KW-1185">Reference proteome</keyword>
<accession>A0A367QXN6</accession>
<comment type="caution">
    <text evidence="2">The sequence shown here is derived from an EMBL/GenBank/DDBJ whole genome shotgun (WGS) entry which is preliminary data.</text>
</comment>
<evidence type="ECO:0000259" key="1">
    <source>
        <dbReference type="Pfam" id="PF00188"/>
    </source>
</evidence>
<sequence>MEWQVLCHWITQKHKRQLSRMIWLGWAAIAPILNGCEQVIEYLPPLPKIEVPSGKPPQPPVSPQSTQITQMEAAVRQGINQVRQKDGLQPLQNNEKLAQVARNYSRQMAQTNFFSHTGADGSTLQDRVRAGGISYWIVGENLFKSQNISKPVPAAVEGWMQSPGHRENILRPVFRETGIGVWRVGNTYYITQLFLRR</sequence>
<evidence type="ECO:0000313" key="3">
    <source>
        <dbReference type="Proteomes" id="UP000252107"/>
    </source>
</evidence>
<proteinExistence type="predicted"/>
<dbReference type="EMBL" id="LXQD01000298">
    <property type="protein sequence ID" value="RCJ28440.1"/>
    <property type="molecule type" value="Genomic_DNA"/>
</dbReference>
<dbReference type="InterPro" id="IPR014044">
    <property type="entry name" value="CAP_dom"/>
</dbReference>
<dbReference type="Proteomes" id="UP000252107">
    <property type="component" value="Unassembled WGS sequence"/>
</dbReference>
<reference evidence="2" key="1">
    <citation type="submission" date="2016-04" db="EMBL/GenBank/DDBJ databases">
        <authorList>
            <person name="Tabuchi Yagui T.R."/>
        </authorList>
    </citation>
    <scope>NUCLEOTIDE SEQUENCE [LARGE SCALE GENOMIC DNA]</scope>
    <source>
        <strain evidence="2">NIES-26</strain>
    </source>
</reference>
<dbReference type="PANTHER" id="PTHR31157:SF1">
    <property type="entry name" value="SCP DOMAIN-CONTAINING PROTEIN"/>
    <property type="match status" value="1"/>
</dbReference>